<dbReference type="InterPro" id="IPR000421">
    <property type="entry name" value="FA58C"/>
</dbReference>
<dbReference type="PROSITE" id="PS50022">
    <property type="entry name" value="FA58C_3"/>
    <property type="match status" value="1"/>
</dbReference>
<dbReference type="InterPro" id="IPR039650">
    <property type="entry name" value="HdrA-like"/>
</dbReference>
<reference evidence="8" key="1">
    <citation type="journal article" date="2019" name="Int. J. Syst. Evol. Microbiol.">
        <title>The Global Catalogue of Microorganisms (GCM) 10K type strain sequencing project: providing services to taxonomists for standard genome sequencing and annotation.</title>
        <authorList>
            <consortium name="The Broad Institute Genomics Platform"/>
            <consortium name="The Broad Institute Genome Sequencing Center for Infectious Disease"/>
            <person name="Wu L."/>
            <person name="Ma J."/>
        </authorList>
    </citation>
    <scope>NUCLEOTIDE SEQUENCE [LARGE SCALE GENOMIC DNA]</scope>
    <source>
        <strain evidence="8">CCM 8897</strain>
    </source>
</reference>
<dbReference type="Gene3D" id="2.60.120.260">
    <property type="entry name" value="Galactose-binding domain-like"/>
    <property type="match status" value="1"/>
</dbReference>
<evidence type="ECO:0000256" key="2">
    <source>
        <dbReference type="ARBA" id="ARBA00022723"/>
    </source>
</evidence>
<dbReference type="EMBL" id="JBHSSM010000017">
    <property type="protein sequence ID" value="MFC6315388.1"/>
    <property type="molecule type" value="Genomic_DNA"/>
</dbReference>
<dbReference type="RefSeq" id="WP_318531096.1">
    <property type="nucleotide sequence ID" value="NZ_JBHSSM010000017.1"/>
</dbReference>
<dbReference type="Gene3D" id="3.50.50.60">
    <property type="entry name" value="FAD/NAD(P)-binding domain"/>
    <property type="match status" value="1"/>
</dbReference>
<dbReference type="SUPFAM" id="SSF49785">
    <property type="entry name" value="Galactose-binding domain-like"/>
    <property type="match status" value="1"/>
</dbReference>
<evidence type="ECO:0000259" key="6">
    <source>
        <dbReference type="PROSITE" id="PS50022"/>
    </source>
</evidence>
<keyword evidence="2" id="KW-0479">Metal-binding</keyword>
<evidence type="ECO:0000313" key="8">
    <source>
        <dbReference type="Proteomes" id="UP001596310"/>
    </source>
</evidence>
<keyword evidence="8" id="KW-1185">Reference proteome</keyword>
<dbReference type="PANTHER" id="PTHR43498">
    <property type="entry name" value="FERREDOXIN:COB-COM HETERODISULFIDE REDUCTASE SUBUNIT A"/>
    <property type="match status" value="1"/>
</dbReference>
<dbReference type="Pfam" id="PF12831">
    <property type="entry name" value="FAD_oxidored"/>
    <property type="match status" value="1"/>
</dbReference>
<gene>
    <name evidence="7" type="ORF">ACFQHW_07425</name>
</gene>
<keyword evidence="3" id="KW-0560">Oxidoreductase</keyword>
<keyword evidence="5" id="KW-0411">Iron-sulfur</keyword>
<evidence type="ECO:0000256" key="3">
    <source>
        <dbReference type="ARBA" id="ARBA00023002"/>
    </source>
</evidence>
<dbReference type="SUPFAM" id="SSF51905">
    <property type="entry name" value="FAD/NAD(P)-binding domain"/>
    <property type="match status" value="1"/>
</dbReference>
<evidence type="ECO:0000256" key="5">
    <source>
        <dbReference type="ARBA" id="ARBA00023014"/>
    </source>
</evidence>
<keyword evidence="1" id="KW-0004">4Fe-4S</keyword>
<dbReference type="PANTHER" id="PTHR43498:SF1">
    <property type="entry name" value="COB--COM HETERODISULFIDE REDUCTASE IRON-SULFUR SUBUNIT A"/>
    <property type="match status" value="1"/>
</dbReference>
<sequence length="753" mass="85435">MLTFIKKKDMVVIGGGLAGICAAISAARQGRSVALVHNRSMLGGNSSSEIRVWVSSATKHGVNRYARETGIMGELFVENQYRNIDGNPYIWDALLLEKVISEKNIELFLNTEITKVFMEGESIKKVSGNTLGSEQSIDFEAPFFIDCTGDGVIGYLAGADFRIGREGKEEFNESLAPNKPDSKLMGSSLLFYSKEENHKVEFIPPSFAKNIAQTEIAKNRIIHEKDSGAKYWWIEFGGELDVVHDNEAIKGELLSLIYGLWDYIKNSGKYNADNMTLEWVGTVPGKREYRRLLGDYVLKQSDIEEQTLFPDTIGFGGWSIDLHPSRGIYNESGGAYHSVADGIYPIPYRMLYSRNIVNLFMAGRDVSASHVALGGVRIMGTCALMGEAVGTACSLAVEKECSPREIYQRYLPQYLQLLLRNDASVIGYRNLDADDLARTAEVSSSGHLREINTYVSNYRKYKLNQSVAVSFPVNPKLSAINVPISARTNTTLKVELWQTGKPQNYIPQELIDEQEVKVSKGELNWIRIPFNWSPEHEKNAFVIFRSNSDLELLLGCGKYPGVLSYVNIAIEEMNHPDLHKFTRESPVLHWTTQLIHNQNFIFNVEDETEAFVPQNIINGYVRPYSGPNMWTMRFGNRSEWVQLKLNGLVTISEIRLTFDDDVNEDLINLHHHYTEHPAMPEIVKDFRILYNQNGSWQELLNVTGNHVRHRVFKLENRVVTDNIRLEIMNTNGSEFMSIYEIRLYGRVKKCDEE</sequence>
<evidence type="ECO:0000256" key="1">
    <source>
        <dbReference type="ARBA" id="ARBA00022485"/>
    </source>
</evidence>
<dbReference type="InterPro" id="IPR008979">
    <property type="entry name" value="Galactose-bd-like_sf"/>
</dbReference>
<dbReference type="Proteomes" id="UP001596310">
    <property type="component" value="Unassembled WGS sequence"/>
</dbReference>
<accession>A0ABW1UQQ2</accession>
<comment type="caution">
    <text evidence="7">The sequence shown here is derived from an EMBL/GenBank/DDBJ whole genome shotgun (WGS) entry which is preliminary data.</text>
</comment>
<organism evidence="7 8">
    <name type="scientific">Lapidilactobacillus achengensis</name>
    <dbReference type="NCBI Taxonomy" id="2486000"/>
    <lineage>
        <taxon>Bacteria</taxon>
        <taxon>Bacillati</taxon>
        <taxon>Bacillota</taxon>
        <taxon>Bacilli</taxon>
        <taxon>Lactobacillales</taxon>
        <taxon>Lactobacillaceae</taxon>
        <taxon>Lapidilactobacillus</taxon>
    </lineage>
</organism>
<name>A0ABW1UQQ2_9LACO</name>
<keyword evidence="4" id="KW-0408">Iron</keyword>
<dbReference type="InterPro" id="IPR036188">
    <property type="entry name" value="FAD/NAD-bd_sf"/>
</dbReference>
<proteinExistence type="predicted"/>
<feature type="domain" description="F5/8 type C" evidence="6">
    <location>
        <begin position="630"/>
        <end position="746"/>
    </location>
</feature>
<protein>
    <submittedName>
        <fullName evidence="7">FAD-dependent oxidoreductase</fullName>
    </submittedName>
</protein>
<evidence type="ECO:0000313" key="7">
    <source>
        <dbReference type="EMBL" id="MFC6315388.1"/>
    </source>
</evidence>
<evidence type="ECO:0000256" key="4">
    <source>
        <dbReference type="ARBA" id="ARBA00023004"/>
    </source>
</evidence>